<keyword evidence="4 9" id="KW-0732">Signal</keyword>
<feature type="transmembrane region" description="Helical" evidence="8">
    <location>
        <begin position="57"/>
        <end position="77"/>
    </location>
</feature>
<dbReference type="GO" id="GO:0005576">
    <property type="term" value="C:extracellular region"/>
    <property type="evidence" value="ECO:0007669"/>
    <property type="project" value="TreeGrafter"/>
</dbReference>
<evidence type="ECO:0000256" key="9">
    <source>
        <dbReference type="SAM" id="SignalP"/>
    </source>
</evidence>
<organism evidence="10 11">
    <name type="scientific">Leptobrachium leishanense</name>
    <name type="common">Leishan spiny toad</name>
    <dbReference type="NCBI Taxonomy" id="445787"/>
    <lineage>
        <taxon>Eukaryota</taxon>
        <taxon>Metazoa</taxon>
        <taxon>Chordata</taxon>
        <taxon>Craniata</taxon>
        <taxon>Vertebrata</taxon>
        <taxon>Euteleostomi</taxon>
        <taxon>Amphibia</taxon>
        <taxon>Batrachia</taxon>
        <taxon>Anura</taxon>
        <taxon>Pelobatoidea</taxon>
        <taxon>Megophryidae</taxon>
        <taxon>Leptobrachium</taxon>
    </lineage>
</organism>
<dbReference type="PANTHER" id="PTHR28607:SF2">
    <property type="entry name" value="PROTEIN FAM174C"/>
    <property type="match status" value="1"/>
</dbReference>
<proteinExistence type="inferred from homology"/>
<dbReference type="GO" id="GO:0016020">
    <property type="term" value="C:membrane"/>
    <property type="evidence" value="ECO:0007669"/>
    <property type="project" value="UniProtKB-SubCell"/>
</dbReference>
<dbReference type="Proteomes" id="UP000694569">
    <property type="component" value="Unplaced"/>
</dbReference>
<comment type="similarity">
    <text evidence="2">Belongs to the FAM174 family.</text>
</comment>
<feature type="chain" id="PRO_5034249737" evidence="9">
    <location>
        <begin position="18"/>
        <end position="119"/>
    </location>
</feature>
<accession>A0A8C5LW87</accession>
<evidence type="ECO:0000256" key="4">
    <source>
        <dbReference type="ARBA" id="ARBA00022729"/>
    </source>
</evidence>
<evidence type="ECO:0000256" key="6">
    <source>
        <dbReference type="ARBA" id="ARBA00023136"/>
    </source>
</evidence>
<evidence type="ECO:0000313" key="10">
    <source>
        <dbReference type="Ensembl" id="ENSLLEP00000003455.1"/>
    </source>
</evidence>
<keyword evidence="5 8" id="KW-1133">Transmembrane helix</keyword>
<evidence type="ECO:0000256" key="3">
    <source>
        <dbReference type="ARBA" id="ARBA00022692"/>
    </source>
</evidence>
<keyword evidence="3 8" id="KW-0812">Transmembrane</keyword>
<keyword evidence="11" id="KW-1185">Reference proteome</keyword>
<dbReference type="InterPro" id="IPR009565">
    <property type="entry name" value="FAM174-like"/>
</dbReference>
<reference evidence="10" key="2">
    <citation type="submission" date="2025-09" db="UniProtKB">
        <authorList>
            <consortium name="Ensembl"/>
        </authorList>
    </citation>
    <scope>IDENTIFICATION</scope>
</reference>
<reference evidence="10" key="1">
    <citation type="submission" date="2025-08" db="UniProtKB">
        <authorList>
            <consortium name="Ensembl"/>
        </authorList>
    </citation>
    <scope>IDENTIFICATION</scope>
</reference>
<name>A0A8C5LW87_9ANUR</name>
<dbReference type="Pfam" id="PF06679">
    <property type="entry name" value="DUF1180"/>
    <property type="match status" value="1"/>
</dbReference>
<dbReference type="PANTHER" id="PTHR28607">
    <property type="entry name" value="EXPRESSED PROTEIN"/>
    <property type="match status" value="1"/>
</dbReference>
<keyword evidence="7" id="KW-0325">Glycoprotein</keyword>
<dbReference type="AlphaFoldDB" id="A0A8C5LW87"/>
<sequence>MWYYVIFLIFLPYVVECLGNSANVTNSTVSPQAATTLTTLHGPVVSLWNNFQMMQRAFYVLIGVSVLAVLYFVIRTMRLKKKPIKKKYGLLSNYDENNMEMGSMDSDEDQIYEARSMRR</sequence>
<keyword evidence="6 8" id="KW-0472">Membrane</keyword>
<gene>
    <name evidence="10" type="primary">FAM174C</name>
</gene>
<dbReference type="OrthoDB" id="5917722at2759"/>
<feature type="signal peptide" evidence="9">
    <location>
        <begin position="1"/>
        <end position="17"/>
    </location>
</feature>
<dbReference type="Ensembl" id="ENSLLET00000003619.1">
    <property type="protein sequence ID" value="ENSLLEP00000003455.1"/>
    <property type="gene ID" value="ENSLLEG00000002228.1"/>
</dbReference>
<evidence type="ECO:0000256" key="7">
    <source>
        <dbReference type="ARBA" id="ARBA00023180"/>
    </source>
</evidence>
<dbReference type="GeneTree" id="ENSGT00530000064649"/>
<comment type="subcellular location">
    <subcellularLocation>
        <location evidence="1">Membrane</location>
        <topology evidence="1">Single-pass type I membrane protein</topology>
    </subcellularLocation>
</comment>
<protein>
    <submittedName>
        <fullName evidence="10">Family with sequence similarity 174 member C</fullName>
    </submittedName>
</protein>
<evidence type="ECO:0000256" key="2">
    <source>
        <dbReference type="ARBA" id="ARBA00006986"/>
    </source>
</evidence>
<evidence type="ECO:0000256" key="8">
    <source>
        <dbReference type="SAM" id="Phobius"/>
    </source>
</evidence>
<evidence type="ECO:0000313" key="11">
    <source>
        <dbReference type="Proteomes" id="UP000694569"/>
    </source>
</evidence>
<evidence type="ECO:0000256" key="5">
    <source>
        <dbReference type="ARBA" id="ARBA00022989"/>
    </source>
</evidence>
<evidence type="ECO:0000256" key="1">
    <source>
        <dbReference type="ARBA" id="ARBA00004479"/>
    </source>
</evidence>